<sequence>MYTIFQKYTNLSLVDNKVYDYFTTITIILTYYIALLRKNIGGTAKSVLRNQTKLKGKCVVVTGGYKGLGLAAVKEFLRYGCEVVLACRSPKHMELYVPISVRIYLYSAKITCIELELGSYKSIENCAKTILAKFPKIDIIINNAGFLNQRLDYINGVESTFFINYLGHFYLTNLLYKRIVTSHTLVVNLSSIAHSMLCESVNYYATFANAPPCLGDVSFDFIYENNSASRTAPKEVTPDKARRNERQSERCIEKSHPPLPNCRFEKEKTEACAVSVNPGLVKTEIFRNEQSWFRALCKNITFPKTPLQGAQTILYVCLVDRWELAKGCYYSDCKVDHVRAYATDTKRAEVIERTQCSSHPDHVGMCRMRTMEPFRKNFGKPSKDVTTELAMLTGDPL</sequence>
<evidence type="ECO:0000256" key="3">
    <source>
        <dbReference type="SAM" id="Phobius"/>
    </source>
</evidence>
<keyword evidence="3" id="KW-0472">Membrane</keyword>
<dbReference type="InterPro" id="IPR002347">
    <property type="entry name" value="SDR_fam"/>
</dbReference>
<feature type="compositionally biased region" description="Basic and acidic residues" evidence="2">
    <location>
        <begin position="232"/>
        <end position="250"/>
    </location>
</feature>
<reference evidence="5" key="1">
    <citation type="submission" date="2016-05" db="EMBL/GenBank/DDBJ databases">
        <authorList>
            <person name="Naeem Raeece"/>
        </authorList>
    </citation>
    <scope>NUCLEOTIDE SEQUENCE [LARGE SCALE GENOMIC DNA]</scope>
</reference>
<protein>
    <submittedName>
        <fullName evidence="4">Putative oxidoreductase, short-chain dehydrogenase family, putative</fullName>
    </submittedName>
</protein>
<dbReference type="PANTHER" id="PTHR43157:SF31">
    <property type="entry name" value="PHOSPHATIDYLINOSITOL-GLYCAN BIOSYNTHESIS CLASS F PROTEIN"/>
    <property type="match status" value="1"/>
</dbReference>
<dbReference type="Gene3D" id="3.40.50.720">
    <property type="entry name" value="NAD(P)-binding Rossmann-like Domain"/>
    <property type="match status" value="1"/>
</dbReference>
<dbReference type="EMBL" id="FLQU01000402">
    <property type="protein sequence ID" value="SBS85229.1"/>
    <property type="molecule type" value="Genomic_DNA"/>
</dbReference>
<keyword evidence="3" id="KW-0812">Transmembrane</keyword>
<keyword evidence="3" id="KW-1133">Transmembrane helix</keyword>
<evidence type="ECO:0000313" key="5">
    <source>
        <dbReference type="Proteomes" id="UP000078560"/>
    </source>
</evidence>
<feature type="region of interest" description="Disordered" evidence="2">
    <location>
        <begin position="230"/>
        <end position="250"/>
    </location>
</feature>
<accession>A0A1A8VZV7</accession>
<dbReference type="SUPFAM" id="SSF51735">
    <property type="entry name" value="NAD(P)-binding Rossmann-fold domains"/>
    <property type="match status" value="1"/>
</dbReference>
<keyword evidence="1" id="KW-0560">Oxidoreductase</keyword>
<dbReference type="Proteomes" id="UP000078560">
    <property type="component" value="Unassembled WGS sequence"/>
</dbReference>
<evidence type="ECO:0000256" key="2">
    <source>
        <dbReference type="SAM" id="MobiDB-lite"/>
    </source>
</evidence>
<evidence type="ECO:0000313" key="4">
    <source>
        <dbReference type="EMBL" id="SBS85229.1"/>
    </source>
</evidence>
<dbReference type="PANTHER" id="PTHR43157">
    <property type="entry name" value="PHOSPHATIDYLINOSITOL-GLYCAN BIOSYNTHESIS CLASS F PROTEIN-RELATED"/>
    <property type="match status" value="1"/>
</dbReference>
<proteinExistence type="predicted"/>
<evidence type="ECO:0000256" key="1">
    <source>
        <dbReference type="ARBA" id="ARBA00023002"/>
    </source>
</evidence>
<name>A0A1A8VZV7_PLAOA</name>
<dbReference type="InterPro" id="IPR036291">
    <property type="entry name" value="NAD(P)-bd_dom_sf"/>
</dbReference>
<organism evidence="4 5">
    <name type="scientific">Plasmodium ovale curtisi</name>
    <dbReference type="NCBI Taxonomy" id="864141"/>
    <lineage>
        <taxon>Eukaryota</taxon>
        <taxon>Sar</taxon>
        <taxon>Alveolata</taxon>
        <taxon>Apicomplexa</taxon>
        <taxon>Aconoidasida</taxon>
        <taxon>Haemosporida</taxon>
        <taxon>Plasmodiidae</taxon>
        <taxon>Plasmodium</taxon>
        <taxon>Plasmodium (Plasmodium)</taxon>
    </lineage>
</organism>
<gene>
    <name evidence="4" type="ORF">POVCU2_0030410</name>
</gene>
<dbReference type="GO" id="GO:0016491">
    <property type="term" value="F:oxidoreductase activity"/>
    <property type="evidence" value="ECO:0007669"/>
    <property type="project" value="UniProtKB-KW"/>
</dbReference>
<dbReference type="Pfam" id="PF00106">
    <property type="entry name" value="adh_short"/>
    <property type="match status" value="1"/>
</dbReference>
<dbReference type="AlphaFoldDB" id="A0A1A8VZV7"/>
<feature type="transmembrane region" description="Helical" evidence="3">
    <location>
        <begin position="18"/>
        <end position="36"/>
    </location>
</feature>
<dbReference type="PRINTS" id="PR00081">
    <property type="entry name" value="GDHRDH"/>
</dbReference>